<accession>A0AAE0YWW6</accession>
<dbReference type="Proteomes" id="UP001283361">
    <property type="component" value="Unassembled WGS sequence"/>
</dbReference>
<gene>
    <name evidence="1" type="ORF">RRG08_027799</name>
</gene>
<feature type="non-terminal residue" evidence="1">
    <location>
        <position position="1"/>
    </location>
</feature>
<evidence type="ECO:0000313" key="1">
    <source>
        <dbReference type="EMBL" id="KAK3758166.1"/>
    </source>
</evidence>
<keyword evidence="2" id="KW-1185">Reference proteome</keyword>
<dbReference type="EMBL" id="JAWDGP010005296">
    <property type="protein sequence ID" value="KAK3758166.1"/>
    <property type="molecule type" value="Genomic_DNA"/>
</dbReference>
<sequence>CENTELMLVP</sequence>
<proteinExistence type="predicted"/>
<organism evidence="1 2">
    <name type="scientific">Elysia crispata</name>
    <name type="common">lettuce slug</name>
    <dbReference type="NCBI Taxonomy" id="231223"/>
    <lineage>
        <taxon>Eukaryota</taxon>
        <taxon>Metazoa</taxon>
        <taxon>Spiralia</taxon>
        <taxon>Lophotrochozoa</taxon>
        <taxon>Mollusca</taxon>
        <taxon>Gastropoda</taxon>
        <taxon>Heterobranchia</taxon>
        <taxon>Euthyneura</taxon>
        <taxon>Panpulmonata</taxon>
        <taxon>Sacoglossa</taxon>
        <taxon>Placobranchoidea</taxon>
        <taxon>Plakobranchidae</taxon>
        <taxon>Elysia</taxon>
    </lineage>
</organism>
<evidence type="ECO:0000313" key="2">
    <source>
        <dbReference type="Proteomes" id="UP001283361"/>
    </source>
</evidence>
<name>A0AAE0YWW6_9GAST</name>
<reference evidence="1" key="1">
    <citation type="journal article" date="2023" name="G3 (Bethesda)">
        <title>A reference genome for the long-term kleptoplast-retaining sea slug Elysia crispata morphotype clarki.</title>
        <authorList>
            <person name="Eastman K.E."/>
            <person name="Pendleton A.L."/>
            <person name="Shaikh M.A."/>
            <person name="Suttiyut T."/>
            <person name="Ogas R."/>
            <person name="Tomko P."/>
            <person name="Gavelis G."/>
            <person name="Widhalm J.R."/>
            <person name="Wisecaver J.H."/>
        </authorList>
    </citation>
    <scope>NUCLEOTIDE SEQUENCE</scope>
    <source>
        <strain evidence="1">ECLA1</strain>
    </source>
</reference>
<protein>
    <submittedName>
        <fullName evidence="1">Uncharacterized protein</fullName>
    </submittedName>
</protein>
<comment type="caution">
    <text evidence="1">The sequence shown here is derived from an EMBL/GenBank/DDBJ whole genome shotgun (WGS) entry which is preliminary data.</text>
</comment>